<gene>
    <name evidence="2" type="ORF">CW686_03620</name>
</gene>
<dbReference type="SUPFAM" id="SSF54593">
    <property type="entry name" value="Glyoxalase/Bleomycin resistance protein/Dihydroxybiphenyl dioxygenase"/>
    <property type="match status" value="2"/>
</dbReference>
<organism evidence="2 3">
    <name type="scientific">Macrococcoides caseolyticum</name>
    <dbReference type="NCBI Taxonomy" id="69966"/>
    <lineage>
        <taxon>Bacteria</taxon>
        <taxon>Bacillati</taxon>
        <taxon>Bacillota</taxon>
        <taxon>Bacilli</taxon>
        <taxon>Bacillales</taxon>
        <taxon>Staphylococcaceae</taxon>
        <taxon>Macrococcoides</taxon>
    </lineage>
</organism>
<dbReference type="PANTHER" id="PTHR36110:SF4">
    <property type="entry name" value="RING-CLEAVING DIOXYGENASE MHQA-RELATED"/>
    <property type="match status" value="1"/>
</dbReference>
<dbReference type="EMBL" id="PIXC01000005">
    <property type="protein sequence ID" value="PKE26771.1"/>
    <property type="molecule type" value="Genomic_DNA"/>
</dbReference>
<accession>A0A855GHE6</accession>
<dbReference type="PANTHER" id="PTHR36110">
    <property type="entry name" value="RING-CLEAVING DIOXYGENASE MHQE-RELATED"/>
    <property type="match status" value="1"/>
</dbReference>
<evidence type="ECO:0000313" key="2">
    <source>
        <dbReference type="EMBL" id="PKE26771.1"/>
    </source>
</evidence>
<proteinExistence type="predicted"/>
<dbReference type="InterPro" id="IPR029068">
    <property type="entry name" value="Glyas_Bleomycin-R_OHBP_Dase"/>
</dbReference>
<comment type="caution">
    <text evidence="2">The sequence shown here is derived from an EMBL/GenBank/DDBJ whole genome shotgun (WGS) entry which is preliminary data.</text>
</comment>
<dbReference type="Proteomes" id="UP000233482">
    <property type="component" value="Unassembled WGS sequence"/>
</dbReference>
<evidence type="ECO:0000313" key="3">
    <source>
        <dbReference type="Proteomes" id="UP000233482"/>
    </source>
</evidence>
<dbReference type="PROSITE" id="PS51819">
    <property type="entry name" value="VOC"/>
    <property type="match status" value="2"/>
</dbReference>
<feature type="domain" description="VOC" evidence="1">
    <location>
        <begin position="16"/>
        <end position="142"/>
    </location>
</feature>
<dbReference type="Pfam" id="PF00903">
    <property type="entry name" value="Glyoxalase"/>
    <property type="match status" value="1"/>
</dbReference>
<dbReference type="InterPro" id="IPR004360">
    <property type="entry name" value="Glyas_Fos-R_dOase_dom"/>
</dbReference>
<evidence type="ECO:0000259" key="1">
    <source>
        <dbReference type="PROSITE" id="PS51819"/>
    </source>
</evidence>
<name>A0A855GHE6_9STAP</name>
<sequence>MYSGLIFLEVYMQTNGLHHVTVITHDIQRFYTFYNKVLGLKLLKETENIENTVMKNLYFGDNKGNAGTLLSVIEVANPLSIKYTTDEIYAYSLRVPTDYSLYVFKLRFDEMNIKYDTVIKLNGRHALPFYDCDGRCVYLISDEHNKGIPLGEPDDDSNVDAIHQILGLGPVLINVSEQLLTSSILTQVLDLKHTSSYQLAAHGNGVQVFTSGDGGSGGEIHVVQGAVSENKHSANIEQVGLSVTEEVLSEYKKRLESINIPHSEISDRKFYKTLFFKDPCGIVFELSTKPDFNL</sequence>
<protein>
    <recommendedName>
        <fullName evidence="1">VOC domain-containing protein</fullName>
    </recommendedName>
</protein>
<dbReference type="Gene3D" id="3.10.180.10">
    <property type="entry name" value="2,3-Dihydroxybiphenyl 1,2-Dioxygenase, domain 1"/>
    <property type="match status" value="2"/>
</dbReference>
<reference evidence="2 3" key="1">
    <citation type="submission" date="2017-12" db="EMBL/GenBank/DDBJ databases">
        <title>Genomics of Macrococcus caseolyticus.</title>
        <authorList>
            <person name="MacFadyen A.C."/>
            <person name="Paterson G.K."/>
        </authorList>
    </citation>
    <scope>NUCLEOTIDE SEQUENCE [LARGE SCALE GENOMIC DNA]</scope>
    <source>
        <strain evidence="2 3">5788_EF188</strain>
    </source>
</reference>
<dbReference type="InterPro" id="IPR037523">
    <property type="entry name" value="VOC_core"/>
</dbReference>
<feature type="domain" description="VOC" evidence="1">
    <location>
        <begin position="167"/>
        <end position="289"/>
    </location>
</feature>
<dbReference type="AlphaFoldDB" id="A0A855GHE6"/>
<dbReference type="InterPro" id="IPR052537">
    <property type="entry name" value="Extradiol_RC_dioxygenase"/>
</dbReference>